<keyword evidence="3" id="KW-1185">Reference proteome</keyword>
<accession>A0AAN9MQ71</accession>
<evidence type="ECO:0000313" key="2">
    <source>
        <dbReference type="EMBL" id="KAK7358920.1"/>
    </source>
</evidence>
<feature type="region of interest" description="Disordered" evidence="1">
    <location>
        <begin position="103"/>
        <end position="130"/>
    </location>
</feature>
<reference evidence="2 3" key="1">
    <citation type="submission" date="2024-01" db="EMBL/GenBank/DDBJ databases">
        <title>The genomes of 5 underutilized Papilionoideae crops provide insights into root nodulation and disease resistanc.</title>
        <authorList>
            <person name="Jiang F."/>
        </authorList>
    </citation>
    <scope>NUCLEOTIDE SEQUENCE [LARGE SCALE GENOMIC DNA]</scope>
    <source>
        <strain evidence="2">LVBAO_FW01</strain>
        <tissue evidence="2">Leaves</tissue>
    </source>
</reference>
<sequence>MEMVKCFVDEVLYYDLVILQCGARPRSATEDTFPDHNLNPFPTRPLTSMRPVALMIHDNSLDCTALVPVMHHSNFCPINFRWRSVIIQRTVARRSIVQINGSENSSVEGRVSGRKRPHVVWRPVRPGGPS</sequence>
<dbReference type="Proteomes" id="UP001367508">
    <property type="component" value="Unassembled WGS sequence"/>
</dbReference>
<evidence type="ECO:0000256" key="1">
    <source>
        <dbReference type="SAM" id="MobiDB-lite"/>
    </source>
</evidence>
<evidence type="ECO:0000313" key="3">
    <source>
        <dbReference type="Proteomes" id="UP001367508"/>
    </source>
</evidence>
<comment type="caution">
    <text evidence="2">The sequence shown here is derived from an EMBL/GenBank/DDBJ whole genome shotgun (WGS) entry which is preliminary data.</text>
</comment>
<dbReference type="EMBL" id="JAYMYQ010000001">
    <property type="protein sequence ID" value="KAK7358920.1"/>
    <property type="molecule type" value="Genomic_DNA"/>
</dbReference>
<dbReference type="AlphaFoldDB" id="A0AAN9MQ71"/>
<name>A0AAN9MQ71_CANGL</name>
<gene>
    <name evidence="2" type="ORF">VNO77_00861</name>
</gene>
<organism evidence="2 3">
    <name type="scientific">Canavalia gladiata</name>
    <name type="common">Sword bean</name>
    <name type="synonym">Dolichos gladiatus</name>
    <dbReference type="NCBI Taxonomy" id="3824"/>
    <lineage>
        <taxon>Eukaryota</taxon>
        <taxon>Viridiplantae</taxon>
        <taxon>Streptophyta</taxon>
        <taxon>Embryophyta</taxon>
        <taxon>Tracheophyta</taxon>
        <taxon>Spermatophyta</taxon>
        <taxon>Magnoliopsida</taxon>
        <taxon>eudicotyledons</taxon>
        <taxon>Gunneridae</taxon>
        <taxon>Pentapetalae</taxon>
        <taxon>rosids</taxon>
        <taxon>fabids</taxon>
        <taxon>Fabales</taxon>
        <taxon>Fabaceae</taxon>
        <taxon>Papilionoideae</taxon>
        <taxon>50 kb inversion clade</taxon>
        <taxon>NPAAA clade</taxon>
        <taxon>indigoferoid/millettioid clade</taxon>
        <taxon>Phaseoleae</taxon>
        <taxon>Canavalia</taxon>
    </lineage>
</organism>
<protein>
    <submittedName>
        <fullName evidence="2">Uncharacterized protein</fullName>
    </submittedName>
</protein>
<proteinExistence type="predicted"/>